<dbReference type="GO" id="GO:0009117">
    <property type="term" value="P:nucleotide metabolic process"/>
    <property type="evidence" value="ECO:0007669"/>
    <property type="project" value="UniProtKB-KW"/>
</dbReference>
<dbReference type="InterPro" id="IPR029001">
    <property type="entry name" value="ITPase-like_fam"/>
</dbReference>
<dbReference type="InterPro" id="IPR003697">
    <property type="entry name" value="Maf-like"/>
</dbReference>
<comment type="cofactor">
    <cofactor evidence="1 6">
        <name>a divalent metal cation</name>
        <dbReference type="ChEBI" id="CHEBI:60240"/>
    </cofactor>
</comment>
<dbReference type="NCBIfam" id="TIGR00172">
    <property type="entry name" value="maf"/>
    <property type="match status" value="1"/>
</dbReference>
<dbReference type="Pfam" id="PF02545">
    <property type="entry name" value="Maf"/>
    <property type="match status" value="1"/>
</dbReference>
<evidence type="ECO:0000313" key="7">
    <source>
        <dbReference type="EMBL" id="RHW29978.1"/>
    </source>
</evidence>
<dbReference type="GO" id="GO:0005737">
    <property type="term" value="C:cytoplasm"/>
    <property type="evidence" value="ECO:0007669"/>
    <property type="project" value="UniProtKB-SubCell"/>
</dbReference>
<keyword evidence="3 6" id="KW-0963">Cytoplasm</keyword>
<feature type="site" description="Important for substrate specificity" evidence="6">
    <location>
        <position position="14"/>
    </location>
</feature>
<evidence type="ECO:0000256" key="4">
    <source>
        <dbReference type="ARBA" id="ARBA00022801"/>
    </source>
</evidence>
<evidence type="ECO:0000256" key="5">
    <source>
        <dbReference type="ARBA" id="ARBA00023080"/>
    </source>
</evidence>
<dbReference type="PANTHER" id="PTHR43213">
    <property type="entry name" value="BIFUNCTIONAL DTTP/UTP PYROPHOSPHATASE/METHYLTRANSFERASE PROTEIN-RELATED"/>
    <property type="match status" value="1"/>
</dbReference>
<dbReference type="CDD" id="cd00555">
    <property type="entry name" value="Maf"/>
    <property type="match status" value="1"/>
</dbReference>
<dbReference type="GO" id="GO:0036221">
    <property type="term" value="F:UTP diphosphatase activity"/>
    <property type="evidence" value="ECO:0007669"/>
    <property type="project" value="RHEA"/>
</dbReference>
<gene>
    <name evidence="7" type="ORF">D1B32_19165</name>
</gene>
<dbReference type="Gene3D" id="3.90.950.10">
    <property type="match status" value="1"/>
</dbReference>
<dbReference type="EC" id="3.6.1.9" evidence="6"/>
<feature type="site" description="Important for substrate specificity" evidence="6">
    <location>
        <position position="72"/>
    </location>
</feature>
<dbReference type="AlphaFoldDB" id="A0A417YB97"/>
<comment type="catalytic activity">
    <reaction evidence="6">
        <text>UTP + H2O = UMP + diphosphate + H(+)</text>
        <dbReference type="Rhea" id="RHEA:29395"/>
        <dbReference type="ChEBI" id="CHEBI:15377"/>
        <dbReference type="ChEBI" id="CHEBI:15378"/>
        <dbReference type="ChEBI" id="CHEBI:33019"/>
        <dbReference type="ChEBI" id="CHEBI:46398"/>
        <dbReference type="ChEBI" id="CHEBI:57865"/>
        <dbReference type="EC" id="3.6.1.9"/>
    </reaction>
</comment>
<protein>
    <recommendedName>
        <fullName evidence="6">dTTP/UTP pyrophosphatase</fullName>
        <shortName evidence="6">dTTPase/UTPase</shortName>
        <ecNumber evidence="6">3.6.1.9</ecNumber>
    </recommendedName>
    <alternativeName>
        <fullName evidence="6">Nucleoside triphosphate pyrophosphatase</fullName>
    </alternativeName>
    <alternativeName>
        <fullName evidence="6">Nucleotide pyrophosphatase</fullName>
        <shortName evidence="6">Nucleotide PPase</shortName>
    </alternativeName>
</protein>
<comment type="function">
    <text evidence="6">Nucleoside triphosphate pyrophosphatase that hydrolyzes dTTP and UTP. May have a dual role in cell division arrest and in preventing the incorporation of modified nucleotides into cellular nucleic acids.</text>
</comment>
<evidence type="ECO:0000313" key="8">
    <source>
        <dbReference type="Proteomes" id="UP000285456"/>
    </source>
</evidence>
<feature type="site" description="Important for substrate specificity" evidence="6">
    <location>
        <position position="154"/>
    </location>
</feature>
<keyword evidence="8" id="KW-1185">Reference proteome</keyword>
<comment type="catalytic activity">
    <reaction evidence="6">
        <text>dTTP + H2O = dTMP + diphosphate + H(+)</text>
        <dbReference type="Rhea" id="RHEA:28534"/>
        <dbReference type="ChEBI" id="CHEBI:15377"/>
        <dbReference type="ChEBI" id="CHEBI:15378"/>
        <dbReference type="ChEBI" id="CHEBI:33019"/>
        <dbReference type="ChEBI" id="CHEBI:37568"/>
        <dbReference type="ChEBI" id="CHEBI:63528"/>
        <dbReference type="EC" id="3.6.1.9"/>
    </reaction>
</comment>
<proteinExistence type="inferred from homology"/>
<feature type="active site" description="Proton acceptor" evidence="6">
    <location>
        <position position="71"/>
    </location>
</feature>
<dbReference type="FunFam" id="3.90.950.10:FF:000005">
    <property type="entry name" value="7-methyl-GTP pyrophosphatase"/>
    <property type="match status" value="1"/>
</dbReference>
<dbReference type="PANTHER" id="PTHR43213:SF5">
    <property type="entry name" value="BIFUNCTIONAL DTTP_UTP PYROPHOSPHATASE_METHYLTRANSFERASE PROTEIN-RELATED"/>
    <property type="match status" value="1"/>
</dbReference>
<comment type="caution">
    <text evidence="6">Lacks conserved residue(s) required for the propagation of feature annotation.</text>
</comment>
<keyword evidence="4 6" id="KW-0378">Hydrolase</keyword>
<organism evidence="7 8">
    <name type="scientific">Oceanobacillus profundus</name>
    <dbReference type="NCBI Taxonomy" id="372463"/>
    <lineage>
        <taxon>Bacteria</taxon>
        <taxon>Bacillati</taxon>
        <taxon>Bacillota</taxon>
        <taxon>Bacilli</taxon>
        <taxon>Bacillales</taxon>
        <taxon>Bacillaceae</taxon>
        <taxon>Oceanobacillus</taxon>
    </lineage>
</organism>
<dbReference type="SUPFAM" id="SSF52972">
    <property type="entry name" value="ITPase-like"/>
    <property type="match status" value="1"/>
</dbReference>
<dbReference type="RefSeq" id="WP_118890184.1">
    <property type="nucleotide sequence ID" value="NZ_PHUT01000014.1"/>
</dbReference>
<comment type="subcellular location">
    <subcellularLocation>
        <location evidence="2 6">Cytoplasm</location>
    </subcellularLocation>
</comment>
<reference evidence="7 8" key="1">
    <citation type="journal article" date="2007" name="Int. J. Syst. Evol. Microbiol.">
        <title>Oceanobacillus profundus sp. nov., isolated from a deep-sea sediment core.</title>
        <authorList>
            <person name="Kim Y.G."/>
            <person name="Choi D.H."/>
            <person name="Hyun S."/>
            <person name="Cho B.C."/>
        </authorList>
    </citation>
    <scope>NUCLEOTIDE SEQUENCE [LARGE SCALE GENOMIC DNA]</scope>
    <source>
        <strain evidence="7 8">DSM 18246</strain>
    </source>
</reference>
<accession>A0A417YB97</accession>
<sequence>MAKNKLILASSSPRRQELLTQVRIPFSVRNPNVDESQITTNDPVEKVKQLALIKGKNVPIQHPEAIILAADTVVAYKQQIFEKPNNKEDAYQMLLALSGNVHEVYTGVMIRSLEQKSIFIERTQVEFLPLTDQEIEWYVSSEEPYDKAGAYGIQGLGAMFVKNINGDYFNVVGLPISRVVRELRSFSVYPD</sequence>
<evidence type="ECO:0000256" key="6">
    <source>
        <dbReference type="HAMAP-Rule" id="MF_00528"/>
    </source>
</evidence>
<evidence type="ECO:0000256" key="3">
    <source>
        <dbReference type="ARBA" id="ARBA00022490"/>
    </source>
</evidence>
<comment type="caution">
    <text evidence="7">The sequence shown here is derived from an EMBL/GenBank/DDBJ whole genome shotgun (WGS) entry which is preliminary data.</text>
</comment>
<dbReference type="HAMAP" id="MF_00528">
    <property type="entry name" value="Maf"/>
    <property type="match status" value="1"/>
</dbReference>
<evidence type="ECO:0000256" key="1">
    <source>
        <dbReference type="ARBA" id="ARBA00001968"/>
    </source>
</evidence>
<dbReference type="OrthoDB" id="9807767at2"/>
<dbReference type="PIRSF" id="PIRSF006305">
    <property type="entry name" value="Maf"/>
    <property type="match status" value="1"/>
</dbReference>
<dbReference type="Proteomes" id="UP000285456">
    <property type="component" value="Unassembled WGS sequence"/>
</dbReference>
<name>A0A417YB97_9BACI</name>
<dbReference type="EMBL" id="QWEH01000017">
    <property type="protein sequence ID" value="RHW29978.1"/>
    <property type="molecule type" value="Genomic_DNA"/>
</dbReference>
<keyword evidence="5 6" id="KW-0546">Nucleotide metabolism</keyword>
<evidence type="ECO:0000256" key="2">
    <source>
        <dbReference type="ARBA" id="ARBA00004496"/>
    </source>
</evidence>
<comment type="similarity">
    <text evidence="6">Belongs to the Maf family. YhdE subfamily.</text>
</comment>
<dbReference type="GO" id="GO:0036218">
    <property type="term" value="F:dTTP diphosphatase activity"/>
    <property type="evidence" value="ECO:0007669"/>
    <property type="project" value="RHEA"/>
</dbReference>